<dbReference type="GO" id="GO:0005524">
    <property type="term" value="F:ATP binding"/>
    <property type="evidence" value="ECO:0007669"/>
    <property type="project" value="InterPro"/>
</dbReference>
<dbReference type="PROSITE" id="PS51194">
    <property type="entry name" value="HELICASE_CTER"/>
    <property type="match status" value="1"/>
</dbReference>
<keyword evidence="9" id="KW-0234">DNA repair</keyword>
<evidence type="ECO:0000256" key="11">
    <source>
        <dbReference type="SAM" id="Coils"/>
    </source>
</evidence>
<feature type="region of interest" description="Disordered" evidence="12">
    <location>
        <begin position="305"/>
        <end position="324"/>
    </location>
</feature>
<evidence type="ECO:0000256" key="6">
    <source>
        <dbReference type="ARBA" id="ARBA00022806"/>
    </source>
</evidence>
<dbReference type="CDD" id="cd18000">
    <property type="entry name" value="DEXHc_ERCC6"/>
    <property type="match status" value="1"/>
</dbReference>
<evidence type="ECO:0000256" key="5">
    <source>
        <dbReference type="ARBA" id="ARBA00022801"/>
    </source>
</evidence>
<dbReference type="SMART" id="SM00487">
    <property type="entry name" value="DEXDc"/>
    <property type="match status" value="1"/>
</dbReference>
<keyword evidence="6" id="KW-0347">Helicase</keyword>
<evidence type="ECO:0000313" key="15">
    <source>
        <dbReference type="EMBL" id="KAK9815514.1"/>
    </source>
</evidence>
<dbReference type="PANTHER" id="PTHR45629">
    <property type="entry name" value="SNF2/RAD54 FAMILY MEMBER"/>
    <property type="match status" value="1"/>
</dbReference>
<dbReference type="SMART" id="SM00490">
    <property type="entry name" value="HELICc"/>
    <property type="match status" value="1"/>
</dbReference>
<feature type="compositionally biased region" description="Low complexity" evidence="12">
    <location>
        <begin position="1262"/>
        <end position="1274"/>
    </location>
</feature>
<feature type="coiled-coil region" evidence="11">
    <location>
        <begin position="130"/>
        <end position="157"/>
    </location>
</feature>
<feature type="compositionally biased region" description="Basic and acidic residues" evidence="12">
    <location>
        <begin position="101"/>
        <end position="111"/>
    </location>
</feature>
<dbReference type="Gene3D" id="3.40.50.10810">
    <property type="entry name" value="Tandem AAA-ATPase domain"/>
    <property type="match status" value="1"/>
</dbReference>
<organism evidence="15 16">
    <name type="scientific">[Myrmecia] bisecta</name>
    <dbReference type="NCBI Taxonomy" id="41462"/>
    <lineage>
        <taxon>Eukaryota</taxon>
        <taxon>Viridiplantae</taxon>
        <taxon>Chlorophyta</taxon>
        <taxon>core chlorophytes</taxon>
        <taxon>Trebouxiophyceae</taxon>
        <taxon>Trebouxiales</taxon>
        <taxon>Trebouxiaceae</taxon>
        <taxon>Myrmecia</taxon>
    </lineage>
</organism>
<feature type="compositionally biased region" description="Acidic residues" evidence="12">
    <location>
        <begin position="392"/>
        <end position="424"/>
    </location>
</feature>
<evidence type="ECO:0000256" key="10">
    <source>
        <dbReference type="ARBA" id="ARBA00023242"/>
    </source>
</evidence>
<dbReference type="GO" id="GO:0005634">
    <property type="term" value="C:nucleus"/>
    <property type="evidence" value="ECO:0007669"/>
    <property type="project" value="TreeGrafter"/>
</dbReference>
<keyword evidence="7" id="KW-0067">ATP-binding</keyword>
<dbReference type="InterPro" id="IPR038718">
    <property type="entry name" value="SNF2-like_sf"/>
</dbReference>
<evidence type="ECO:0000256" key="1">
    <source>
        <dbReference type="ARBA" id="ARBA00004123"/>
    </source>
</evidence>
<dbReference type="GO" id="GO:0016787">
    <property type="term" value="F:hydrolase activity"/>
    <property type="evidence" value="ECO:0007669"/>
    <property type="project" value="UniProtKB-KW"/>
</dbReference>
<comment type="caution">
    <text evidence="15">The sequence shown here is derived from an EMBL/GenBank/DDBJ whole genome shotgun (WGS) entry which is preliminary data.</text>
</comment>
<feature type="compositionally biased region" description="Basic residues" evidence="12">
    <location>
        <begin position="346"/>
        <end position="375"/>
    </location>
</feature>
<dbReference type="Gene3D" id="3.40.50.300">
    <property type="entry name" value="P-loop containing nucleotide triphosphate hydrolases"/>
    <property type="match status" value="1"/>
</dbReference>
<feature type="compositionally biased region" description="Low complexity" evidence="12">
    <location>
        <begin position="1207"/>
        <end position="1244"/>
    </location>
</feature>
<keyword evidence="11" id="KW-0175">Coiled coil</keyword>
<dbReference type="PROSITE" id="PS51192">
    <property type="entry name" value="HELICASE_ATP_BIND_1"/>
    <property type="match status" value="1"/>
</dbReference>
<dbReference type="Pfam" id="PF00271">
    <property type="entry name" value="Helicase_C"/>
    <property type="match status" value="1"/>
</dbReference>
<dbReference type="SUPFAM" id="SSF52540">
    <property type="entry name" value="P-loop containing nucleoside triphosphate hydrolases"/>
    <property type="match status" value="2"/>
</dbReference>
<feature type="compositionally biased region" description="Low complexity" evidence="12">
    <location>
        <begin position="1031"/>
        <end position="1052"/>
    </location>
</feature>
<dbReference type="InterPro" id="IPR000330">
    <property type="entry name" value="SNF2_N"/>
</dbReference>
<keyword evidence="16" id="KW-1185">Reference proteome</keyword>
<keyword evidence="8" id="KW-0238">DNA-binding</keyword>
<comment type="subcellular location">
    <subcellularLocation>
        <location evidence="1">Nucleus</location>
    </subcellularLocation>
</comment>
<feature type="compositionally biased region" description="Low complexity" evidence="12">
    <location>
        <begin position="112"/>
        <end position="126"/>
    </location>
</feature>
<gene>
    <name evidence="15" type="ORF">WJX72_004939</name>
</gene>
<evidence type="ECO:0000313" key="16">
    <source>
        <dbReference type="Proteomes" id="UP001489004"/>
    </source>
</evidence>
<evidence type="ECO:0000256" key="3">
    <source>
        <dbReference type="ARBA" id="ARBA00022741"/>
    </source>
</evidence>
<dbReference type="CDD" id="cd22254">
    <property type="entry name" value="CSB_WHD"/>
    <property type="match status" value="1"/>
</dbReference>
<dbReference type="GO" id="GO:0008094">
    <property type="term" value="F:ATP-dependent activity, acting on DNA"/>
    <property type="evidence" value="ECO:0007669"/>
    <property type="project" value="TreeGrafter"/>
</dbReference>
<evidence type="ECO:0000259" key="13">
    <source>
        <dbReference type="PROSITE" id="PS51192"/>
    </source>
</evidence>
<evidence type="ECO:0000256" key="2">
    <source>
        <dbReference type="ARBA" id="ARBA00007025"/>
    </source>
</evidence>
<dbReference type="PANTHER" id="PTHR45629:SF7">
    <property type="entry name" value="DNA EXCISION REPAIR PROTEIN ERCC-6-RELATED"/>
    <property type="match status" value="1"/>
</dbReference>
<feature type="region of interest" description="Disordered" evidence="12">
    <location>
        <begin position="335"/>
        <end position="424"/>
    </location>
</feature>
<dbReference type="Pfam" id="PF00176">
    <property type="entry name" value="SNF2-rel_dom"/>
    <property type="match status" value="1"/>
</dbReference>
<feature type="compositionally biased region" description="Basic and acidic residues" evidence="12">
    <location>
        <begin position="1013"/>
        <end position="1024"/>
    </location>
</feature>
<dbReference type="Proteomes" id="UP001489004">
    <property type="component" value="Unassembled WGS sequence"/>
</dbReference>
<evidence type="ECO:0000256" key="9">
    <source>
        <dbReference type="ARBA" id="ARBA00023204"/>
    </source>
</evidence>
<feature type="region of interest" description="Disordered" evidence="12">
    <location>
        <begin position="1085"/>
        <end position="1108"/>
    </location>
</feature>
<dbReference type="InterPro" id="IPR027417">
    <property type="entry name" value="P-loop_NTPase"/>
</dbReference>
<evidence type="ECO:0000256" key="8">
    <source>
        <dbReference type="ARBA" id="ARBA00023125"/>
    </source>
</evidence>
<feature type="compositionally biased region" description="Low complexity" evidence="12">
    <location>
        <begin position="158"/>
        <end position="172"/>
    </location>
</feature>
<proteinExistence type="inferred from homology"/>
<feature type="region of interest" description="Disordered" evidence="12">
    <location>
        <begin position="251"/>
        <end position="294"/>
    </location>
</feature>
<accession>A0AAW1Q0S6</accession>
<comment type="similarity">
    <text evidence="2">Belongs to the SNF2/RAD54 helicase family.</text>
</comment>
<dbReference type="InterPro" id="IPR001650">
    <property type="entry name" value="Helicase_C-like"/>
</dbReference>
<feature type="region of interest" description="Disordered" evidence="12">
    <location>
        <begin position="89"/>
        <end position="127"/>
    </location>
</feature>
<feature type="region of interest" description="Disordered" evidence="12">
    <location>
        <begin position="158"/>
        <end position="208"/>
    </location>
</feature>
<name>A0AAW1Q0S6_9CHLO</name>
<feature type="region of interest" description="Disordered" evidence="12">
    <location>
        <begin position="50"/>
        <end position="71"/>
    </location>
</feature>
<keyword evidence="10" id="KW-0539">Nucleus</keyword>
<evidence type="ECO:0000256" key="4">
    <source>
        <dbReference type="ARBA" id="ARBA00022763"/>
    </source>
</evidence>
<evidence type="ECO:0000256" key="12">
    <source>
        <dbReference type="SAM" id="MobiDB-lite"/>
    </source>
</evidence>
<feature type="region of interest" description="Disordered" evidence="12">
    <location>
        <begin position="1"/>
        <end position="23"/>
    </location>
</feature>
<dbReference type="GO" id="GO:0006283">
    <property type="term" value="P:transcription-coupled nucleotide-excision repair"/>
    <property type="evidence" value="ECO:0007669"/>
    <property type="project" value="TreeGrafter"/>
</dbReference>
<dbReference type="Pfam" id="PF25875">
    <property type="entry name" value="WHD_Rad26_CSB"/>
    <property type="match status" value="1"/>
</dbReference>
<evidence type="ECO:0000259" key="14">
    <source>
        <dbReference type="PROSITE" id="PS51194"/>
    </source>
</evidence>
<protein>
    <submittedName>
        <fullName evidence="15">Uncharacterized protein</fullName>
    </submittedName>
</protein>
<dbReference type="CDD" id="cd18793">
    <property type="entry name" value="SF2_C_SNF"/>
    <property type="match status" value="1"/>
</dbReference>
<feature type="compositionally biased region" description="Low complexity" evidence="12">
    <location>
        <begin position="1175"/>
        <end position="1189"/>
    </location>
</feature>
<dbReference type="InterPro" id="IPR050496">
    <property type="entry name" value="SNF2_RAD54_helicase_repair"/>
</dbReference>
<dbReference type="InterPro" id="IPR014001">
    <property type="entry name" value="Helicase_ATP-bd"/>
</dbReference>
<dbReference type="EMBL" id="JALJOR010000006">
    <property type="protein sequence ID" value="KAK9815514.1"/>
    <property type="molecule type" value="Genomic_DNA"/>
</dbReference>
<reference evidence="15 16" key="1">
    <citation type="journal article" date="2024" name="Nat. Commun.">
        <title>Phylogenomics reveals the evolutionary origins of lichenization in chlorophyte algae.</title>
        <authorList>
            <person name="Puginier C."/>
            <person name="Libourel C."/>
            <person name="Otte J."/>
            <person name="Skaloud P."/>
            <person name="Haon M."/>
            <person name="Grisel S."/>
            <person name="Petersen M."/>
            <person name="Berrin J.G."/>
            <person name="Delaux P.M."/>
            <person name="Dal Grande F."/>
            <person name="Keller J."/>
        </authorList>
    </citation>
    <scope>NUCLEOTIDE SEQUENCE [LARGE SCALE GENOMIC DNA]</scope>
    <source>
        <strain evidence="15 16">SAG 2043</strain>
    </source>
</reference>
<dbReference type="FunFam" id="3.40.50.10810:FF:000042">
    <property type="entry name" value="SNF2 family helicase-like protein"/>
    <property type="match status" value="1"/>
</dbReference>
<dbReference type="InterPro" id="IPR049730">
    <property type="entry name" value="SNF2/RAD54-like_C"/>
</dbReference>
<feature type="region of interest" description="Disordered" evidence="12">
    <location>
        <begin position="1002"/>
        <end position="1073"/>
    </location>
</feature>
<feature type="region of interest" description="Disordered" evidence="12">
    <location>
        <begin position="1172"/>
        <end position="1277"/>
    </location>
</feature>
<feature type="compositionally biased region" description="Polar residues" evidence="12">
    <location>
        <begin position="270"/>
        <end position="282"/>
    </location>
</feature>
<keyword evidence="3" id="KW-0547">Nucleotide-binding</keyword>
<keyword evidence="4" id="KW-0227">DNA damage</keyword>
<feature type="domain" description="Helicase C-terminal" evidence="14">
    <location>
        <begin position="790"/>
        <end position="948"/>
    </location>
</feature>
<sequence length="1347" mass="145755">MALAPGDIADAAVPTDAEEPAEGSHLLDSLGVTAVSTVQVEKNLLAKAEKAAAGKRGAKAKQSADTRQERLQQQLAAVGKELRAVYASLDDLQEPEPDQDQAEHAEADSEGLRLTSASLAAADTSRQLQRATVAQRLEDLEAQQERLQVALDAELRAAAAEAGGEAPQEPAAPSDNSAEASQDQPAAASKAKRNAKKAQQGSVLLEEDDTLDAELKAAANTGGLVETERDRLIRLGVLTPFDQLDGFEKKIKSGSAQRPTAATVPMNPAQERQANKASTSGRGQREPVNQHPSFARLQGRYRALHETAHKSKLVDPSELPKRQSAVRRVDEMFWRQGASNALPPPPKRKRRRTLATAAKKTKIVKPVHRKKRRTAAGHSDSAEDHSGSEYGPSDEEAALDDDAASETDSDMSDDLSGEFDDADQDLYDQRRRRYEQQQAELLEEAGEVDPEDEDVVFDGGFQIPGNIYKRLFDYQRTGVKWLWELHTQRAGGIIGDEMGLGKTVQLAAFLGGLHHSGLFRPSLIVCPATVLRQWLRELRSWYPKFRVVIMHDSARSAGLRPSKRDLIDSIYHSEAGVLITSYDQMRLQRDELLNINWGYVILDEGHKIRNPDAEVTLVAKQLQTVHRIIMSGSPIQNRLTELWSLFDFVFPGKLGTLPVFQTQFALPIQIGGYANASSMQVSTAYKCAVVLRDLIAPYLLRRRKADVAMQLPKKTEQVLFCTLSKEQRDMYRAYLNSKEVEDILEGHRNALAGIDILRKICNHPDLLERTKYEGTEDYGNPERSAKLTVALKVLAHWHAQGHKALVFTQTQQMLDIMERAVQSAGYAYHRMDGSTAIQMRARLVDDFNNNEDVFVFLLTTKVGGLGVNLTGADRVMVFDPDWNPSTDMQARERAWRIGQQREVTVYRLITSGTIEEKVYHRQVYKQFLTNKVLQDPRQKRFFKSKDIHDLFQLGDEYAQATETASIFASLNGEVYADGASAAATDAQIAAWAPSGAASQSAVATSAPGSADGASEHSDGSHKSDSTAARTPGSAPSAGGVSSRRQERGSGSASRRRKGTAVAGETGSDGVAAVEGVVRSEVLLLGPEAEEQSPPAGPSGRSGDDPGDDAKILRDLFEGTGIMSAMDHSKIESANDPEARSIDHEASRIARRAAEALRQSRAACQNAAVNVPTWTGRSGAAGAGPVPARRFGTAANPRLQRSGADAVSTSETGSGPSSSTAGPAAGPGQRRFGSGSLAGTTGGSAPRSSELLARMRARQQDEAAGPGPSASSAPGDAEVAQAQVLTAQIVSFLESHDGRAPTADVIAHFQSEVGAAQAAIFRQVLQQVAKLQRDGDGKVWVLKPEFVS</sequence>
<feature type="compositionally biased region" description="Acidic residues" evidence="12">
    <location>
        <begin position="91"/>
        <end position="100"/>
    </location>
</feature>
<dbReference type="InterPro" id="IPR058951">
    <property type="entry name" value="WHD_Rad26_CSB-like"/>
</dbReference>
<keyword evidence="5" id="KW-0378">Hydrolase</keyword>
<evidence type="ECO:0000256" key="7">
    <source>
        <dbReference type="ARBA" id="ARBA00022840"/>
    </source>
</evidence>
<feature type="compositionally biased region" description="Polar residues" evidence="12">
    <location>
        <begin position="174"/>
        <end position="184"/>
    </location>
</feature>
<feature type="domain" description="Helicase ATP-binding" evidence="13">
    <location>
        <begin position="483"/>
        <end position="652"/>
    </location>
</feature>